<sequence length="514" mass="57280">MNVQRKLSVMLTGALALGAVLSACGSDSGSQNPAASGTSVQQTEQASKAPGKPTEISIMTTYYTPEPPGDDNAVLKEIEKRTNTKLKITWVSPNNYNDKANVTLASGDIPDMMLILDTFHPQVRTMTAQGAFWDFTAIYKDYPNLAKYPKDTWNNLRQADGKNYGVPRVRPVEGGLFPYLRKDWLDKLGLKAPTNMDELYTVMKAFTEKDPDGNGKADTMGLSGYVNIDNMGYLGWVQAVFNKTTGGWKLENGKLSSVDFTPETREALLWLNKAYKEKLIPEDFSVMKHTQAKDLVISGKAGAFADTVEAAWEPTAALRKTIPGADYLPLPSLNGYTAREMGSFGMYMIPKSVPEAKMKKILEFLDFGSSDEGHELGNYGIKGTYFTLEDGVYKTTEQQAKESIAAYGQLFAKYDKYFRAYRSGIPKDVWERNKKIIDEREKVSVPDYAIGLFSETSLKVGPELNKKTQDMKTKVIMGKEPITAWDDYVNKLKTDADFVKISNEINESYKKRSS</sequence>
<protein>
    <submittedName>
        <fullName evidence="1">Extracellular solute-binding protein</fullName>
    </submittedName>
</protein>
<name>A0ACC7P1S9_9BACL</name>
<keyword evidence="2" id="KW-1185">Reference proteome</keyword>
<comment type="caution">
    <text evidence="1">The sequence shown here is derived from an EMBL/GenBank/DDBJ whole genome shotgun (WGS) entry which is preliminary data.</text>
</comment>
<evidence type="ECO:0000313" key="2">
    <source>
        <dbReference type="Proteomes" id="UP001631969"/>
    </source>
</evidence>
<evidence type="ECO:0000313" key="1">
    <source>
        <dbReference type="EMBL" id="MFM9330948.1"/>
    </source>
</evidence>
<reference evidence="1" key="1">
    <citation type="submission" date="2024-12" db="EMBL/GenBank/DDBJ databases">
        <authorList>
            <person name="Wu N."/>
        </authorList>
    </citation>
    <scope>NUCLEOTIDE SEQUENCE</scope>
    <source>
        <strain evidence="1">P15</strain>
    </source>
</reference>
<gene>
    <name evidence="1" type="ORF">ACI1P1_21890</name>
</gene>
<accession>A0ACC7P1S9</accession>
<dbReference type="EMBL" id="JBJURJ010000015">
    <property type="protein sequence ID" value="MFM9330948.1"/>
    <property type="molecule type" value="Genomic_DNA"/>
</dbReference>
<proteinExistence type="predicted"/>
<dbReference type="Proteomes" id="UP001631969">
    <property type="component" value="Unassembled WGS sequence"/>
</dbReference>
<organism evidence="1 2">
    <name type="scientific">Paenibacillus mesotrionivorans</name>
    <dbReference type="NCBI Taxonomy" id="3160968"/>
    <lineage>
        <taxon>Bacteria</taxon>
        <taxon>Bacillati</taxon>
        <taxon>Bacillota</taxon>
        <taxon>Bacilli</taxon>
        <taxon>Bacillales</taxon>
        <taxon>Paenibacillaceae</taxon>
        <taxon>Paenibacillus</taxon>
    </lineage>
</organism>